<dbReference type="RefSeq" id="WP_322879669.1">
    <property type="nucleotide sequence ID" value="NZ_JAVMIP010000031.1"/>
</dbReference>
<keyword evidence="4 9" id="KW-0456">Lyase</keyword>
<accession>A0AAE4FW86</accession>
<evidence type="ECO:0000256" key="4">
    <source>
        <dbReference type="ARBA" id="ARBA00023239"/>
    </source>
</evidence>
<organism evidence="11 12">
    <name type="scientific">Pseudocalidococcus azoricus BACA0444</name>
    <dbReference type="NCBI Taxonomy" id="2918990"/>
    <lineage>
        <taxon>Bacteria</taxon>
        <taxon>Bacillati</taxon>
        <taxon>Cyanobacteriota</taxon>
        <taxon>Cyanophyceae</taxon>
        <taxon>Acaryochloridales</taxon>
        <taxon>Thermosynechococcaceae</taxon>
        <taxon>Pseudocalidococcus</taxon>
        <taxon>Pseudocalidococcus azoricus</taxon>
    </lineage>
</organism>
<dbReference type="PANTHER" id="PTHR38042:SF1">
    <property type="entry name" value="UROPORPHYRINOGEN-III SYNTHASE, CHLOROPLASTIC"/>
    <property type="match status" value="1"/>
</dbReference>
<dbReference type="GO" id="GO:0006782">
    <property type="term" value="P:protoporphyrinogen IX biosynthetic process"/>
    <property type="evidence" value="ECO:0007669"/>
    <property type="project" value="UniProtKB-UniRule"/>
</dbReference>
<dbReference type="GO" id="GO:0006780">
    <property type="term" value="P:uroporphyrinogen III biosynthetic process"/>
    <property type="evidence" value="ECO:0007669"/>
    <property type="project" value="UniProtKB-UniRule"/>
</dbReference>
<evidence type="ECO:0000256" key="9">
    <source>
        <dbReference type="RuleBase" id="RU366031"/>
    </source>
</evidence>
<name>A0AAE4FW86_9CYAN</name>
<keyword evidence="5 9" id="KW-0627">Porphyrin biosynthesis</keyword>
<comment type="caution">
    <text evidence="11">The sequence shown here is derived from an EMBL/GenBank/DDBJ whole genome shotgun (WGS) entry which is preliminary data.</text>
</comment>
<dbReference type="InterPro" id="IPR036108">
    <property type="entry name" value="4pyrrol_syn_uPrphyn_synt_sf"/>
</dbReference>
<evidence type="ECO:0000256" key="7">
    <source>
        <dbReference type="ARBA" id="ARBA00040167"/>
    </source>
</evidence>
<dbReference type="Gene3D" id="3.40.50.10090">
    <property type="match status" value="2"/>
</dbReference>
<gene>
    <name evidence="11" type="ORF">RIF25_16835</name>
</gene>
<dbReference type="EMBL" id="JAVMIP010000031">
    <property type="protein sequence ID" value="MDS3862464.1"/>
    <property type="molecule type" value="Genomic_DNA"/>
</dbReference>
<evidence type="ECO:0000313" key="11">
    <source>
        <dbReference type="EMBL" id="MDS3862464.1"/>
    </source>
</evidence>
<comment type="catalytic activity">
    <reaction evidence="8 9">
        <text>hydroxymethylbilane = uroporphyrinogen III + H2O</text>
        <dbReference type="Rhea" id="RHEA:18965"/>
        <dbReference type="ChEBI" id="CHEBI:15377"/>
        <dbReference type="ChEBI" id="CHEBI:57308"/>
        <dbReference type="ChEBI" id="CHEBI:57845"/>
        <dbReference type="EC" id="4.2.1.75"/>
    </reaction>
</comment>
<evidence type="ECO:0000256" key="2">
    <source>
        <dbReference type="ARBA" id="ARBA00008133"/>
    </source>
</evidence>
<proteinExistence type="inferred from homology"/>
<sequence length="260" mass="28119">MLPLADQSILVTRAATQAPTFSQALRQAGATVWEMPTLEIGPPSSWDALDHALDILDSFDWLILTSTNGVEAVWSRMRGLGIDPAKLTPLKIAVVGQKTAQSLQAYGRTPDFIPPQFIADALVEHFPESMTGLKILFPRVETGGREMLVQAMTDAGAKIVEVAAYESRCPHQIAPEIAELLQAKTLTMITFTSGKTVQHFCQLVGGVEIAQALLERVKLASIGPQTSQACRKYFGRVEIEAAEHTLEGLVRAILTEGGQG</sequence>
<dbReference type="AlphaFoldDB" id="A0AAE4FW86"/>
<protein>
    <recommendedName>
        <fullName evidence="7 9">Uroporphyrinogen-III synthase</fullName>
        <ecNumber evidence="3 9">4.2.1.75</ecNumber>
    </recommendedName>
</protein>
<evidence type="ECO:0000259" key="10">
    <source>
        <dbReference type="Pfam" id="PF02602"/>
    </source>
</evidence>
<reference evidence="12" key="1">
    <citation type="submission" date="2023-07" db="EMBL/GenBank/DDBJ databases">
        <authorList>
            <person name="Luz R."/>
            <person name="Cordeiro R."/>
            <person name="Fonseca A."/>
            <person name="Goncalves V."/>
        </authorList>
    </citation>
    <scope>NUCLEOTIDE SEQUENCE [LARGE SCALE GENOMIC DNA]</scope>
    <source>
        <strain evidence="12">BACA0444</strain>
    </source>
</reference>
<dbReference type="CDD" id="cd06578">
    <property type="entry name" value="HemD"/>
    <property type="match status" value="1"/>
</dbReference>
<dbReference type="EC" id="4.2.1.75" evidence="3 9"/>
<evidence type="ECO:0000313" key="12">
    <source>
        <dbReference type="Proteomes" id="UP001268256"/>
    </source>
</evidence>
<dbReference type="Proteomes" id="UP001268256">
    <property type="component" value="Unassembled WGS sequence"/>
</dbReference>
<dbReference type="PANTHER" id="PTHR38042">
    <property type="entry name" value="UROPORPHYRINOGEN-III SYNTHASE, CHLOROPLASTIC"/>
    <property type="match status" value="1"/>
</dbReference>
<evidence type="ECO:0000256" key="1">
    <source>
        <dbReference type="ARBA" id="ARBA00004772"/>
    </source>
</evidence>
<evidence type="ECO:0000256" key="8">
    <source>
        <dbReference type="ARBA" id="ARBA00048617"/>
    </source>
</evidence>
<evidence type="ECO:0000256" key="3">
    <source>
        <dbReference type="ARBA" id="ARBA00013109"/>
    </source>
</evidence>
<feature type="domain" description="Tetrapyrrole biosynthesis uroporphyrinogen III synthase" evidence="10">
    <location>
        <begin position="21"/>
        <end position="250"/>
    </location>
</feature>
<comment type="function">
    <text evidence="6 9">Catalyzes cyclization of the linear tetrapyrrole, hydroxymethylbilane, to the macrocyclic uroporphyrinogen III.</text>
</comment>
<dbReference type="Pfam" id="PF02602">
    <property type="entry name" value="HEM4"/>
    <property type="match status" value="1"/>
</dbReference>
<dbReference type="SUPFAM" id="SSF69618">
    <property type="entry name" value="HemD-like"/>
    <property type="match status" value="1"/>
</dbReference>
<comment type="similarity">
    <text evidence="2 9">Belongs to the uroporphyrinogen-III synthase family.</text>
</comment>
<keyword evidence="12" id="KW-1185">Reference proteome</keyword>
<dbReference type="GO" id="GO:0004852">
    <property type="term" value="F:uroporphyrinogen-III synthase activity"/>
    <property type="evidence" value="ECO:0007669"/>
    <property type="project" value="UniProtKB-UniRule"/>
</dbReference>
<dbReference type="InterPro" id="IPR003754">
    <property type="entry name" value="4pyrrol_synth_uPrphyn_synth"/>
</dbReference>
<evidence type="ECO:0000256" key="6">
    <source>
        <dbReference type="ARBA" id="ARBA00037589"/>
    </source>
</evidence>
<evidence type="ECO:0000256" key="5">
    <source>
        <dbReference type="ARBA" id="ARBA00023244"/>
    </source>
</evidence>
<dbReference type="InterPro" id="IPR039793">
    <property type="entry name" value="UROS/Hem4"/>
</dbReference>
<comment type="pathway">
    <text evidence="1 9">Porphyrin-containing compound metabolism; protoporphyrin-IX biosynthesis; coproporphyrinogen-III from 5-aminolevulinate: step 3/4.</text>
</comment>